<evidence type="ECO:0000313" key="1">
    <source>
        <dbReference type="EMBL" id="CRY97970.1"/>
    </source>
</evidence>
<reference evidence="1" key="2">
    <citation type="submission" date="2015-07" db="EMBL/GenBank/DDBJ databases">
        <title>Plasmids, circular viruses and viroids from rat gut.</title>
        <authorList>
            <person name="Jorgensen T.J."/>
            <person name="Hansen M.A."/>
            <person name="Xu Z."/>
            <person name="Tabak M.A."/>
            <person name="Sorensen S.J."/>
            <person name="Hansen L.H."/>
        </authorList>
    </citation>
    <scope>NUCLEOTIDE SEQUENCE</scope>
    <source>
        <plasmid evidence="1">pRGRH1800</plasmid>
    </source>
</reference>
<accession>A0A0H5Q9B8</accession>
<sequence length="113" mass="12790">MTYQEYNEKLKRGLAQVRAGQGIVKTMEELERMAEETRFAQLRLPDPADADPHPRLLLEGRGIHAGECFTALFPDGWHDITLEVSWEPTGPGCWYISTPGFRDICPIGLFVKT</sequence>
<keyword evidence="1" id="KW-0614">Plasmid</keyword>
<dbReference type="AlphaFoldDB" id="A0A0H5Q9B8"/>
<proteinExistence type="predicted"/>
<dbReference type="EMBL" id="LN854299">
    <property type="protein sequence ID" value="CRY97970.1"/>
    <property type="molecule type" value="Genomic_DNA"/>
</dbReference>
<protein>
    <submittedName>
        <fullName evidence="1">Uncharacterized protein</fullName>
    </submittedName>
</protein>
<geneLocation type="plasmid" evidence="1">
    <name>pRGRH1800</name>
</geneLocation>
<organism evidence="1">
    <name type="scientific">uncultured prokaryote</name>
    <dbReference type="NCBI Taxonomy" id="198431"/>
    <lineage>
        <taxon>unclassified sequences</taxon>
        <taxon>environmental samples</taxon>
    </lineage>
</organism>
<name>A0A0H5Q9B8_9ZZZZ</name>
<reference evidence="1" key="1">
    <citation type="submission" date="2015-06" db="EMBL/GenBank/DDBJ databases">
        <authorList>
            <person name="Joergensen T."/>
        </authorList>
    </citation>
    <scope>NUCLEOTIDE SEQUENCE</scope>
    <source>
        <plasmid evidence="1">pRGRH1800</plasmid>
    </source>
</reference>